<evidence type="ECO:0000259" key="5">
    <source>
        <dbReference type="Pfam" id="PF03070"/>
    </source>
</evidence>
<feature type="domain" description="Thiaminase-2/PQQC" evidence="5">
    <location>
        <begin position="24"/>
        <end position="233"/>
    </location>
</feature>
<dbReference type="InterPro" id="IPR016084">
    <property type="entry name" value="Haem_Oase-like_multi-hlx"/>
</dbReference>
<organism evidence="6 7">
    <name type="scientific">Amphritea atlantica</name>
    <dbReference type="NCBI Taxonomy" id="355243"/>
    <lineage>
        <taxon>Bacteria</taxon>
        <taxon>Pseudomonadati</taxon>
        <taxon>Pseudomonadota</taxon>
        <taxon>Gammaproteobacteria</taxon>
        <taxon>Oceanospirillales</taxon>
        <taxon>Oceanospirillaceae</taxon>
        <taxon>Amphritea</taxon>
    </lineage>
</organism>
<evidence type="ECO:0000313" key="7">
    <source>
        <dbReference type="Proteomes" id="UP000198749"/>
    </source>
</evidence>
<comment type="catalytic activity">
    <reaction evidence="3">
        <text>6-(2-amino-2-carboxyethyl)-7,8-dioxo-1,2,3,4,7,8-hexahydroquinoline-2,4-dicarboxylate + 3 O2 = pyrroloquinoline quinone + 2 H2O2 + 2 H2O + H(+)</text>
        <dbReference type="Rhea" id="RHEA:10692"/>
        <dbReference type="ChEBI" id="CHEBI:15377"/>
        <dbReference type="ChEBI" id="CHEBI:15378"/>
        <dbReference type="ChEBI" id="CHEBI:15379"/>
        <dbReference type="ChEBI" id="CHEBI:16240"/>
        <dbReference type="ChEBI" id="CHEBI:58442"/>
        <dbReference type="ChEBI" id="CHEBI:58778"/>
        <dbReference type="EC" id="1.3.3.11"/>
    </reaction>
</comment>
<dbReference type="EC" id="1.3.3.11" evidence="3"/>
<evidence type="ECO:0000256" key="2">
    <source>
        <dbReference type="ARBA" id="ARBA00023002"/>
    </source>
</evidence>
<reference evidence="7" key="1">
    <citation type="submission" date="2016-10" db="EMBL/GenBank/DDBJ databases">
        <authorList>
            <person name="Varghese N."/>
            <person name="Submissions S."/>
        </authorList>
    </citation>
    <scope>NUCLEOTIDE SEQUENCE [LARGE SCALE GENOMIC DNA]</scope>
    <source>
        <strain evidence="7">DSM 18887</strain>
    </source>
</reference>
<dbReference type="GO" id="GO:0033732">
    <property type="term" value="F:pyrroloquinoline-quinone synthase activity"/>
    <property type="evidence" value="ECO:0007669"/>
    <property type="project" value="UniProtKB-EC"/>
</dbReference>
<protein>
    <recommendedName>
        <fullName evidence="3">Pyrroloquinoline-quinone synthase</fullName>
        <ecNumber evidence="3">1.3.3.11</ecNumber>
    </recommendedName>
    <alternativeName>
        <fullName evidence="3">Coenzyme PQQ synthesis protein C</fullName>
    </alternativeName>
    <alternativeName>
        <fullName evidence="3">Pyrroloquinoline quinone biosynthesis protein C</fullName>
    </alternativeName>
</protein>
<evidence type="ECO:0000256" key="4">
    <source>
        <dbReference type="SAM" id="MobiDB-lite"/>
    </source>
</evidence>
<feature type="compositionally biased region" description="Basic and acidic residues" evidence="4">
    <location>
        <begin position="8"/>
        <end position="20"/>
    </location>
</feature>
<keyword evidence="2 3" id="KW-0560">Oxidoreductase</keyword>
<dbReference type="HAMAP" id="MF_00654">
    <property type="entry name" value="PQQ_syn_PqqC"/>
    <property type="match status" value="1"/>
</dbReference>
<evidence type="ECO:0000313" key="6">
    <source>
        <dbReference type="EMBL" id="SEQ65790.1"/>
    </source>
</evidence>
<evidence type="ECO:0000256" key="1">
    <source>
        <dbReference type="ARBA" id="ARBA00022905"/>
    </source>
</evidence>
<dbReference type="AlphaFoldDB" id="A0A1H9HTZ5"/>
<comment type="similarity">
    <text evidence="3">Belongs to the PqqC family.</text>
</comment>
<keyword evidence="1 3" id="KW-0884">PQQ biosynthesis</keyword>
<accession>A0A1H9HTZ5</accession>
<dbReference type="NCBIfam" id="TIGR02111">
    <property type="entry name" value="PQQ_syn_pqqC"/>
    <property type="match status" value="1"/>
</dbReference>
<name>A0A1H9HTZ5_9GAMM</name>
<dbReference type="Gene3D" id="1.20.910.10">
    <property type="entry name" value="Heme oxygenase-like"/>
    <property type="match status" value="1"/>
</dbReference>
<comment type="pathway">
    <text evidence="3">Cofactor biosynthesis; pyrroloquinoline quinone biosynthesis.</text>
</comment>
<dbReference type="InterPro" id="IPR011845">
    <property type="entry name" value="PqqC"/>
</dbReference>
<dbReference type="Proteomes" id="UP000198749">
    <property type="component" value="Unassembled WGS sequence"/>
</dbReference>
<dbReference type="PANTHER" id="PTHR40279:SF3">
    <property type="entry name" value="4-AMINOBENZOATE SYNTHASE"/>
    <property type="match status" value="1"/>
</dbReference>
<dbReference type="Pfam" id="PF03070">
    <property type="entry name" value="TENA_THI-4"/>
    <property type="match status" value="1"/>
</dbReference>
<dbReference type="GO" id="GO:0018189">
    <property type="term" value="P:pyrroloquinoline quinone biosynthetic process"/>
    <property type="evidence" value="ECO:0007669"/>
    <property type="project" value="UniProtKB-UniRule"/>
</dbReference>
<proteinExistence type="inferred from homology"/>
<dbReference type="InterPro" id="IPR004305">
    <property type="entry name" value="Thiaminase-2/PQQC"/>
</dbReference>
<keyword evidence="7" id="KW-1185">Reference proteome</keyword>
<dbReference type="InterPro" id="IPR039068">
    <property type="entry name" value="PqqC-like"/>
</dbReference>
<sequence>MNAQMNEAGKKQDQPPMSRDEFEQALRAKSAFYHTQHPYHIAMYNGSCTKEQIQGWVANRFYYQISIPVKDAAIMANCPDREVRRHWVQRVLDHDGYDGAVGGIEAWLQLGEAVGLTREEILSEEHVLPGVRFAVDAYVNFARRADWHEAASSSLTELFAPTIHQNRLDTWPGHYPWIKEDGYQYFRNRLTEARRDVIHGLEITLDYYKTREQQERMLNILQFKLDVLWTMLDSMTMAYELNRPPYHTVTDEKIYHKGLFA</sequence>
<dbReference type="RefSeq" id="WP_091357939.1">
    <property type="nucleotide sequence ID" value="NZ_AP025284.1"/>
</dbReference>
<dbReference type="OrthoDB" id="9800756at2"/>
<dbReference type="CDD" id="cd19370">
    <property type="entry name" value="TenA_PqqC"/>
    <property type="match status" value="1"/>
</dbReference>
<dbReference type="UniPathway" id="UPA00539"/>
<dbReference type="EMBL" id="FOGB01000006">
    <property type="protein sequence ID" value="SEQ65790.1"/>
    <property type="molecule type" value="Genomic_DNA"/>
</dbReference>
<gene>
    <name evidence="3" type="primary">pqqC</name>
    <name evidence="6" type="ORF">SAMN03080615_02221</name>
</gene>
<comment type="function">
    <text evidence="3">Ring cyclization and eight-electron oxidation of 3a-(2-amino-2-carboxyethyl)-4,5-dioxo-4,5,6,7,8,9-hexahydroquinoline-7,9-dicarboxylic-acid to PQQ.</text>
</comment>
<dbReference type="STRING" id="355243.SAMN03080615_02221"/>
<feature type="region of interest" description="Disordered" evidence="4">
    <location>
        <begin position="1"/>
        <end position="20"/>
    </location>
</feature>
<dbReference type="PANTHER" id="PTHR40279">
    <property type="entry name" value="PQQC-LIKE PROTEIN"/>
    <property type="match status" value="1"/>
</dbReference>
<dbReference type="SUPFAM" id="SSF48613">
    <property type="entry name" value="Heme oxygenase-like"/>
    <property type="match status" value="1"/>
</dbReference>
<evidence type="ECO:0000256" key="3">
    <source>
        <dbReference type="HAMAP-Rule" id="MF_00654"/>
    </source>
</evidence>